<evidence type="ECO:0000313" key="8">
    <source>
        <dbReference type="EMBL" id="TYO99181.1"/>
    </source>
</evidence>
<dbReference type="InterPro" id="IPR036390">
    <property type="entry name" value="WH_DNA-bd_sf"/>
</dbReference>
<evidence type="ECO:0000256" key="2">
    <source>
        <dbReference type="ARBA" id="ARBA00022491"/>
    </source>
</evidence>
<evidence type="ECO:0000256" key="6">
    <source>
        <dbReference type="ARBA" id="ARBA00023163"/>
    </source>
</evidence>
<dbReference type="PANTHER" id="PTHR33202:SF6">
    <property type="entry name" value="ZINC UPTAKE REGULATION PROTEIN"/>
    <property type="match status" value="1"/>
</dbReference>
<dbReference type="InterPro" id="IPR036388">
    <property type="entry name" value="WH-like_DNA-bd_sf"/>
</dbReference>
<evidence type="ECO:0000256" key="5">
    <source>
        <dbReference type="ARBA" id="ARBA00023125"/>
    </source>
</evidence>
<evidence type="ECO:0000256" key="7">
    <source>
        <dbReference type="PIRSR" id="PIRSR602481-1"/>
    </source>
</evidence>
<evidence type="ECO:0000313" key="9">
    <source>
        <dbReference type="Proteomes" id="UP000324159"/>
    </source>
</evidence>
<dbReference type="GO" id="GO:0045892">
    <property type="term" value="P:negative regulation of DNA-templated transcription"/>
    <property type="evidence" value="ECO:0007669"/>
    <property type="project" value="TreeGrafter"/>
</dbReference>
<dbReference type="OrthoDB" id="9801127at2"/>
<keyword evidence="3 7" id="KW-0862">Zinc</keyword>
<proteinExistence type="inferred from homology"/>
<dbReference type="InterPro" id="IPR002481">
    <property type="entry name" value="FUR"/>
</dbReference>
<gene>
    <name evidence="8" type="ORF">EDC39_10323</name>
</gene>
<organism evidence="8 9">
    <name type="scientific">Geothermobacter ehrlichii</name>
    <dbReference type="NCBI Taxonomy" id="213224"/>
    <lineage>
        <taxon>Bacteria</taxon>
        <taxon>Pseudomonadati</taxon>
        <taxon>Thermodesulfobacteriota</taxon>
        <taxon>Desulfuromonadia</taxon>
        <taxon>Desulfuromonadales</taxon>
        <taxon>Geothermobacteraceae</taxon>
        <taxon>Geothermobacter</taxon>
    </lineage>
</organism>
<dbReference type="AlphaFoldDB" id="A0A5D3WL61"/>
<dbReference type="GO" id="GO:0008270">
    <property type="term" value="F:zinc ion binding"/>
    <property type="evidence" value="ECO:0007669"/>
    <property type="project" value="TreeGrafter"/>
</dbReference>
<dbReference type="RefSeq" id="WP_148895109.1">
    <property type="nucleotide sequence ID" value="NZ_VNIB01000003.1"/>
</dbReference>
<feature type="binding site" evidence="7">
    <location>
        <position position="115"/>
    </location>
    <ligand>
        <name>Zn(2+)</name>
        <dbReference type="ChEBI" id="CHEBI:29105"/>
    </ligand>
</feature>
<evidence type="ECO:0000256" key="3">
    <source>
        <dbReference type="ARBA" id="ARBA00022833"/>
    </source>
</evidence>
<keyword evidence="5" id="KW-0238">DNA-binding</keyword>
<feature type="binding site" evidence="7">
    <location>
        <position position="158"/>
    </location>
    <ligand>
        <name>Zn(2+)</name>
        <dbReference type="ChEBI" id="CHEBI:29105"/>
    </ligand>
</feature>
<protein>
    <submittedName>
        <fullName evidence="8">Fur family zinc uptake transcriptional regulator</fullName>
    </submittedName>
</protein>
<dbReference type="GO" id="GO:1900376">
    <property type="term" value="P:regulation of secondary metabolite biosynthetic process"/>
    <property type="evidence" value="ECO:0007669"/>
    <property type="project" value="TreeGrafter"/>
</dbReference>
<dbReference type="CDD" id="cd07153">
    <property type="entry name" value="Fur_like"/>
    <property type="match status" value="1"/>
</dbReference>
<comment type="cofactor">
    <cofactor evidence="7">
        <name>Zn(2+)</name>
        <dbReference type="ChEBI" id="CHEBI:29105"/>
    </cofactor>
    <text evidence="7">Binds 1 zinc ion per subunit.</text>
</comment>
<dbReference type="EMBL" id="VNIB01000003">
    <property type="protein sequence ID" value="TYO99181.1"/>
    <property type="molecule type" value="Genomic_DNA"/>
</dbReference>
<dbReference type="Gene3D" id="1.10.10.10">
    <property type="entry name" value="Winged helix-like DNA-binding domain superfamily/Winged helix DNA-binding domain"/>
    <property type="match status" value="1"/>
</dbReference>
<dbReference type="PANTHER" id="PTHR33202">
    <property type="entry name" value="ZINC UPTAKE REGULATION PROTEIN"/>
    <property type="match status" value="1"/>
</dbReference>
<sequence>MPAGCRSIPFSPDHDHGDCVRQALDRAEQVCRARGARLTPLRRRVLELLWQSHRPVGAYDLLARLQREGRAAPPTVYRTLDFLLRLGLVHRIASLNAWIGCCRPDEPHSGQFLICRSCNALDELNVSQVDDSIRNASQRAGFIVEEQTVEIFGLCHHCREANHD</sequence>
<dbReference type="Gene3D" id="3.30.1490.190">
    <property type="match status" value="1"/>
</dbReference>
<evidence type="ECO:0000256" key="4">
    <source>
        <dbReference type="ARBA" id="ARBA00023015"/>
    </source>
</evidence>
<keyword evidence="6" id="KW-0804">Transcription</keyword>
<accession>A0A5D3WL61</accession>
<keyword evidence="9" id="KW-1185">Reference proteome</keyword>
<dbReference type="GO" id="GO:0003700">
    <property type="term" value="F:DNA-binding transcription factor activity"/>
    <property type="evidence" value="ECO:0007669"/>
    <property type="project" value="InterPro"/>
</dbReference>
<dbReference type="GO" id="GO:0000976">
    <property type="term" value="F:transcription cis-regulatory region binding"/>
    <property type="evidence" value="ECO:0007669"/>
    <property type="project" value="TreeGrafter"/>
</dbReference>
<comment type="similarity">
    <text evidence="1">Belongs to the Fur family.</text>
</comment>
<comment type="caution">
    <text evidence="8">The sequence shown here is derived from an EMBL/GenBank/DDBJ whole genome shotgun (WGS) entry which is preliminary data.</text>
</comment>
<evidence type="ECO:0000256" key="1">
    <source>
        <dbReference type="ARBA" id="ARBA00007957"/>
    </source>
</evidence>
<reference evidence="8 9" key="1">
    <citation type="submission" date="2019-07" db="EMBL/GenBank/DDBJ databases">
        <title>Genomic Encyclopedia of Type Strains, Phase IV (KMG-IV): sequencing the most valuable type-strain genomes for metagenomic binning, comparative biology and taxonomic classification.</title>
        <authorList>
            <person name="Goeker M."/>
        </authorList>
    </citation>
    <scope>NUCLEOTIDE SEQUENCE [LARGE SCALE GENOMIC DNA]</scope>
    <source>
        <strain evidence="8 9">SS015</strain>
    </source>
</reference>
<feature type="binding site" evidence="7">
    <location>
        <position position="155"/>
    </location>
    <ligand>
        <name>Zn(2+)</name>
        <dbReference type="ChEBI" id="CHEBI:29105"/>
    </ligand>
</feature>
<feature type="binding site" evidence="7">
    <location>
        <position position="118"/>
    </location>
    <ligand>
        <name>Zn(2+)</name>
        <dbReference type="ChEBI" id="CHEBI:29105"/>
    </ligand>
</feature>
<dbReference type="SUPFAM" id="SSF46785">
    <property type="entry name" value="Winged helix' DNA-binding domain"/>
    <property type="match status" value="1"/>
</dbReference>
<keyword evidence="4" id="KW-0805">Transcription regulation</keyword>
<dbReference type="InterPro" id="IPR043135">
    <property type="entry name" value="Fur_C"/>
</dbReference>
<dbReference type="Pfam" id="PF01475">
    <property type="entry name" value="FUR"/>
    <property type="match status" value="1"/>
</dbReference>
<keyword evidence="7" id="KW-0479">Metal-binding</keyword>
<keyword evidence="2" id="KW-0678">Repressor</keyword>
<name>A0A5D3WL61_9BACT</name>
<dbReference type="Proteomes" id="UP000324159">
    <property type="component" value="Unassembled WGS sequence"/>
</dbReference>
<dbReference type="GO" id="GO:0005829">
    <property type="term" value="C:cytosol"/>
    <property type="evidence" value="ECO:0007669"/>
    <property type="project" value="TreeGrafter"/>
</dbReference>